<organism evidence="1">
    <name type="scientific">Oryza meridionalis</name>
    <dbReference type="NCBI Taxonomy" id="40149"/>
    <lineage>
        <taxon>Eukaryota</taxon>
        <taxon>Viridiplantae</taxon>
        <taxon>Streptophyta</taxon>
        <taxon>Embryophyta</taxon>
        <taxon>Tracheophyta</taxon>
        <taxon>Spermatophyta</taxon>
        <taxon>Magnoliopsida</taxon>
        <taxon>Liliopsida</taxon>
        <taxon>Poales</taxon>
        <taxon>Poaceae</taxon>
        <taxon>BOP clade</taxon>
        <taxon>Oryzoideae</taxon>
        <taxon>Oryzeae</taxon>
        <taxon>Oryzinae</taxon>
        <taxon>Oryza</taxon>
    </lineage>
</organism>
<dbReference type="Gramene" id="OMERI03G21250.3">
    <property type="protein sequence ID" value="OMERI03G21250.3"/>
    <property type="gene ID" value="OMERI03G21250"/>
</dbReference>
<dbReference type="AlphaFoldDB" id="A0A0E0D2V3"/>
<reference evidence="1" key="1">
    <citation type="submission" date="2015-04" db="UniProtKB">
        <authorList>
            <consortium name="EnsemblPlants"/>
        </authorList>
    </citation>
    <scope>IDENTIFICATION</scope>
</reference>
<protein>
    <submittedName>
        <fullName evidence="1">Uncharacterized protein</fullName>
    </submittedName>
</protein>
<dbReference type="EnsemblPlants" id="OMERI03G21250.3">
    <property type="protein sequence ID" value="OMERI03G21250.3"/>
    <property type="gene ID" value="OMERI03G21250"/>
</dbReference>
<evidence type="ECO:0000313" key="2">
    <source>
        <dbReference type="Proteomes" id="UP000008021"/>
    </source>
</evidence>
<evidence type="ECO:0000313" key="1">
    <source>
        <dbReference type="EnsemblPlants" id="OMERI03G21250.3"/>
    </source>
</evidence>
<name>A0A0E0D2V3_9ORYZ</name>
<reference evidence="1" key="2">
    <citation type="submission" date="2018-05" db="EMBL/GenBank/DDBJ databases">
        <title>OmerRS3 (Oryza meridionalis Reference Sequence Version 3).</title>
        <authorList>
            <person name="Zhang J."/>
            <person name="Kudrna D."/>
            <person name="Lee S."/>
            <person name="Talag J."/>
            <person name="Welchert J."/>
            <person name="Wing R.A."/>
        </authorList>
    </citation>
    <scope>NUCLEOTIDE SEQUENCE [LARGE SCALE GENOMIC DNA]</scope>
    <source>
        <strain evidence="1">cv. OR44</strain>
    </source>
</reference>
<proteinExistence type="predicted"/>
<sequence length="99" mass="9618">MDRARTSTRAVAISSVESSGVGGQQAAAAVPPLSPSVASLLSAAAPLSPLPPAVACGAGGDGGIGEERRTTVVPVTCEAGGSDEPHDGVALLANAWLEQ</sequence>
<dbReference type="HOGENOM" id="CLU_2324281_0_0_1"/>
<dbReference type="Proteomes" id="UP000008021">
    <property type="component" value="Chromosome 3"/>
</dbReference>
<keyword evidence="2" id="KW-1185">Reference proteome</keyword>
<accession>A0A0E0D2V3</accession>